<dbReference type="AlphaFoldDB" id="A0AAW2EX90"/>
<dbReference type="Proteomes" id="UP001430953">
    <property type="component" value="Unassembled WGS sequence"/>
</dbReference>
<proteinExistence type="predicted"/>
<evidence type="ECO:0000313" key="2">
    <source>
        <dbReference type="Proteomes" id="UP001430953"/>
    </source>
</evidence>
<organism evidence="1 2">
    <name type="scientific">Cardiocondyla obscurior</name>
    <dbReference type="NCBI Taxonomy" id="286306"/>
    <lineage>
        <taxon>Eukaryota</taxon>
        <taxon>Metazoa</taxon>
        <taxon>Ecdysozoa</taxon>
        <taxon>Arthropoda</taxon>
        <taxon>Hexapoda</taxon>
        <taxon>Insecta</taxon>
        <taxon>Pterygota</taxon>
        <taxon>Neoptera</taxon>
        <taxon>Endopterygota</taxon>
        <taxon>Hymenoptera</taxon>
        <taxon>Apocrita</taxon>
        <taxon>Aculeata</taxon>
        <taxon>Formicoidea</taxon>
        <taxon>Formicidae</taxon>
        <taxon>Myrmicinae</taxon>
        <taxon>Cardiocondyla</taxon>
    </lineage>
</organism>
<name>A0AAW2EX90_9HYME</name>
<protein>
    <submittedName>
        <fullName evidence="1">Uncharacterized protein</fullName>
    </submittedName>
</protein>
<sequence>MRFVKNSIQLCGNIREITYIDSRIDCVKTVRFSDNTKQTNSLANLSSQECSRKRKRKYVRFIRAISESKICTAE</sequence>
<comment type="caution">
    <text evidence="1">The sequence shown here is derived from an EMBL/GenBank/DDBJ whole genome shotgun (WGS) entry which is preliminary data.</text>
</comment>
<keyword evidence="2" id="KW-1185">Reference proteome</keyword>
<reference evidence="1 2" key="1">
    <citation type="submission" date="2023-03" db="EMBL/GenBank/DDBJ databases">
        <title>High recombination rates correlate with genetic variation in Cardiocondyla obscurior ants.</title>
        <authorList>
            <person name="Errbii M."/>
        </authorList>
    </citation>
    <scope>NUCLEOTIDE SEQUENCE [LARGE SCALE GENOMIC DNA]</scope>
    <source>
        <strain evidence="1">Alpha-2009</strain>
        <tissue evidence="1">Whole body</tissue>
    </source>
</reference>
<accession>A0AAW2EX90</accession>
<gene>
    <name evidence="1" type="ORF">PUN28_015125</name>
</gene>
<evidence type="ECO:0000313" key="1">
    <source>
        <dbReference type="EMBL" id="KAL0108369.1"/>
    </source>
</evidence>
<dbReference type="EMBL" id="JADYXP020000016">
    <property type="protein sequence ID" value="KAL0108369.1"/>
    <property type="molecule type" value="Genomic_DNA"/>
</dbReference>